<protein>
    <submittedName>
        <fullName evidence="2">Uncharacterized protein</fullName>
    </submittedName>
</protein>
<proteinExistence type="predicted"/>
<keyword evidence="3" id="KW-1185">Reference proteome</keyword>
<dbReference type="EMBL" id="JBBNAE010000005">
    <property type="protein sequence ID" value="KAK9124239.1"/>
    <property type="molecule type" value="Genomic_DNA"/>
</dbReference>
<dbReference type="Proteomes" id="UP001417504">
    <property type="component" value="Unassembled WGS sequence"/>
</dbReference>
<keyword evidence="1" id="KW-0472">Membrane</keyword>
<comment type="caution">
    <text evidence="2">The sequence shown here is derived from an EMBL/GenBank/DDBJ whole genome shotgun (WGS) entry which is preliminary data.</text>
</comment>
<sequence length="61" mass="7181">MHLVIMSCNTSFLQNMLVQPQQQNVVEELQRHVQHLSCMLLVCLQSIFFLHLVVVELFEQL</sequence>
<name>A0AAP0NZF1_9MAGN</name>
<evidence type="ECO:0000313" key="3">
    <source>
        <dbReference type="Proteomes" id="UP001417504"/>
    </source>
</evidence>
<accession>A0AAP0NZF1</accession>
<keyword evidence="1" id="KW-1133">Transmembrane helix</keyword>
<keyword evidence="1" id="KW-0812">Transmembrane</keyword>
<evidence type="ECO:0000313" key="2">
    <source>
        <dbReference type="EMBL" id="KAK9124239.1"/>
    </source>
</evidence>
<dbReference type="AlphaFoldDB" id="A0AAP0NZF1"/>
<gene>
    <name evidence="2" type="ORF">Sjap_013841</name>
</gene>
<organism evidence="2 3">
    <name type="scientific">Stephania japonica</name>
    <dbReference type="NCBI Taxonomy" id="461633"/>
    <lineage>
        <taxon>Eukaryota</taxon>
        <taxon>Viridiplantae</taxon>
        <taxon>Streptophyta</taxon>
        <taxon>Embryophyta</taxon>
        <taxon>Tracheophyta</taxon>
        <taxon>Spermatophyta</taxon>
        <taxon>Magnoliopsida</taxon>
        <taxon>Ranunculales</taxon>
        <taxon>Menispermaceae</taxon>
        <taxon>Menispermoideae</taxon>
        <taxon>Cissampelideae</taxon>
        <taxon>Stephania</taxon>
    </lineage>
</organism>
<feature type="transmembrane region" description="Helical" evidence="1">
    <location>
        <begin position="38"/>
        <end position="58"/>
    </location>
</feature>
<reference evidence="2 3" key="1">
    <citation type="submission" date="2024-01" db="EMBL/GenBank/DDBJ databases">
        <title>Genome assemblies of Stephania.</title>
        <authorList>
            <person name="Yang L."/>
        </authorList>
    </citation>
    <scope>NUCLEOTIDE SEQUENCE [LARGE SCALE GENOMIC DNA]</scope>
    <source>
        <strain evidence="2">QJT</strain>
        <tissue evidence="2">Leaf</tissue>
    </source>
</reference>
<evidence type="ECO:0000256" key="1">
    <source>
        <dbReference type="SAM" id="Phobius"/>
    </source>
</evidence>